<evidence type="ECO:0000313" key="3">
    <source>
        <dbReference type="Proteomes" id="UP001175353"/>
    </source>
</evidence>
<sequence length="299" mass="32776">MVSGDGSRERYTNVTVLMIHWVGSLDEDLKACTEVTPLANIFRDDCGYKTKIVQLDNKDTPAQLQLDRTIADFVREYDGPCCTHLLIIYYTGHGYVWRAQPNELIVSGTATAKSSSTGGTFPPNANWTQAEQPLDGASADTLVILDCCFAGNAMRARLPSRGARSYELMVATGKNMPATQPGPRSYTHALINALRALLQGDGNFTTADLAQDIHELRDHDRASQLYNRLAGRIRHICFAPLERRNLPASSEAVREGGSSLDVRPDSRDQDSLRNGEAERATSEARKSPSYTRLGGSGNQ</sequence>
<dbReference type="EMBL" id="JAUJLE010000025">
    <property type="protein sequence ID" value="KAK1004304.1"/>
    <property type="molecule type" value="Genomic_DNA"/>
</dbReference>
<name>A0AAN6KUS8_9PEZI</name>
<dbReference type="AlphaFoldDB" id="A0AAN6KUS8"/>
<dbReference type="Proteomes" id="UP001175353">
    <property type="component" value="Unassembled WGS sequence"/>
</dbReference>
<gene>
    <name evidence="2" type="ORF">LTR91_004382</name>
</gene>
<evidence type="ECO:0000256" key="1">
    <source>
        <dbReference type="SAM" id="MobiDB-lite"/>
    </source>
</evidence>
<keyword evidence="3" id="KW-1185">Reference proteome</keyword>
<comment type="caution">
    <text evidence="2">The sequence shown here is derived from an EMBL/GenBank/DDBJ whole genome shotgun (WGS) entry which is preliminary data.</text>
</comment>
<proteinExistence type="predicted"/>
<feature type="region of interest" description="Disordered" evidence="1">
    <location>
        <begin position="247"/>
        <end position="299"/>
    </location>
</feature>
<protein>
    <submittedName>
        <fullName evidence="2">Uncharacterized protein</fullName>
    </submittedName>
</protein>
<evidence type="ECO:0000313" key="2">
    <source>
        <dbReference type="EMBL" id="KAK1004304.1"/>
    </source>
</evidence>
<organism evidence="2 3">
    <name type="scientific">Friedmanniomyces endolithicus</name>
    <dbReference type="NCBI Taxonomy" id="329885"/>
    <lineage>
        <taxon>Eukaryota</taxon>
        <taxon>Fungi</taxon>
        <taxon>Dikarya</taxon>
        <taxon>Ascomycota</taxon>
        <taxon>Pezizomycotina</taxon>
        <taxon>Dothideomycetes</taxon>
        <taxon>Dothideomycetidae</taxon>
        <taxon>Mycosphaerellales</taxon>
        <taxon>Teratosphaeriaceae</taxon>
        <taxon>Friedmanniomyces</taxon>
    </lineage>
</organism>
<reference evidence="2" key="1">
    <citation type="submission" date="2023-06" db="EMBL/GenBank/DDBJ databases">
        <title>Black Yeasts Isolated from many extreme environments.</title>
        <authorList>
            <person name="Coleine C."/>
            <person name="Stajich J.E."/>
            <person name="Selbmann L."/>
        </authorList>
    </citation>
    <scope>NUCLEOTIDE SEQUENCE</scope>
    <source>
        <strain evidence="2">CCFEE 5200</strain>
    </source>
</reference>
<feature type="compositionally biased region" description="Basic and acidic residues" evidence="1">
    <location>
        <begin position="262"/>
        <end position="286"/>
    </location>
</feature>
<accession>A0AAN6KUS8</accession>